<dbReference type="PANTHER" id="PTHR42953">
    <property type="entry name" value="HIGH-AFFINITY ZINC UPTAKE SYSTEM PROTEIN ZNUA-RELATED"/>
    <property type="match status" value="1"/>
</dbReference>
<feature type="chain" id="PRO_5039225807" evidence="6">
    <location>
        <begin position="21"/>
        <end position="298"/>
    </location>
</feature>
<dbReference type="PRINTS" id="PR00690">
    <property type="entry name" value="ADHESNFAMILY"/>
</dbReference>
<reference evidence="7 8" key="1">
    <citation type="submission" date="2020-04" db="EMBL/GenBank/DDBJ databases">
        <title>Gordonia sp. nov. TBRC 11910.</title>
        <authorList>
            <person name="Suriyachadkun C."/>
        </authorList>
    </citation>
    <scope>NUCLEOTIDE SEQUENCE [LARGE SCALE GENOMIC DNA]</scope>
    <source>
        <strain evidence="7 8">TBRC 11910</strain>
    </source>
</reference>
<evidence type="ECO:0000256" key="2">
    <source>
        <dbReference type="ARBA" id="ARBA00022448"/>
    </source>
</evidence>
<name>A0A848KYU8_9ACTN</name>
<dbReference type="RefSeq" id="WP_170196376.1">
    <property type="nucleotide sequence ID" value="NZ_JABBNB010000028.1"/>
</dbReference>
<proteinExistence type="inferred from homology"/>
<dbReference type="Pfam" id="PF01297">
    <property type="entry name" value="ZnuA"/>
    <property type="match status" value="1"/>
</dbReference>
<dbReference type="Proteomes" id="UP000550729">
    <property type="component" value="Unassembled WGS sequence"/>
</dbReference>
<sequence>MRRTLLAITGLLAATTVALTACSGESASNDGKVSVVTSTNVWGSVAHAVAGDHATVTALFTGAGADPHEFEPSPTDTAKVADAGIVLLNGGHYDQYLETAPTGNGATVINAFEQLPAAVRTAKGANEHVFYNLTVVRTVADKLADALAAKDAANAAAYHANAQKFTTALDGLSSRLAGIKKSHNGTKVAQTEPLALYLLTDAGLIDAAPTGFTSAVEEGQSPSAADRATFEDLLTSHTVHALLYNTQAVDSVTEAILAVAGKANVPVVRLTETLPDGVTDYVAWQSAQIDAIAKAVGA</sequence>
<evidence type="ECO:0000313" key="7">
    <source>
        <dbReference type="EMBL" id="NMO03870.1"/>
    </source>
</evidence>
<dbReference type="PANTHER" id="PTHR42953:SF1">
    <property type="entry name" value="METAL-BINDING PROTEIN HI_0362-RELATED"/>
    <property type="match status" value="1"/>
</dbReference>
<dbReference type="EMBL" id="JABBNB010000028">
    <property type="protein sequence ID" value="NMO03870.1"/>
    <property type="molecule type" value="Genomic_DNA"/>
</dbReference>
<keyword evidence="8" id="KW-1185">Reference proteome</keyword>
<accession>A0A848KYU8</accession>
<protein>
    <submittedName>
        <fullName evidence="7">Zinc ABC transporter solute-binding protein</fullName>
    </submittedName>
</protein>
<dbReference type="GO" id="GO:0030313">
    <property type="term" value="C:cell envelope"/>
    <property type="evidence" value="ECO:0007669"/>
    <property type="project" value="UniProtKB-SubCell"/>
</dbReference>
<dbReference type="InterPro" id="IPR006128">
    <property type="entry name" value="Lipoprotein_PsaA-like"/>
</dbReference>
<evidence type="ECO:0000313" key="8">
    <source>
        <dbReference type="Proteomes" id="UP000550729"/>
    </source>
</evidence>
<comment type="similarity">
    <text evidence="5">Belongs to the bacterial solute-binding protein 9 family.</text>
</comment>
<gene>
    <name evidence="7" type="ORF">HH308_21895</name>
</gene>
<organism evidence="7 8">
    <name type="scientific">Gordonia asplenii</name>
    <dbReference type="NCBI Taxonomy" id="2725283"/>
    <lineage>
        <taxon>Bacteria</taxon>
        <taxon>Bacillati</taxon>
        <taxon>Actinomycetota</taxon>
        <taxon>Actinomycetes</taxon>
        <taxon>Mycobacteriales</taxon>
        <taxon>Gordoniaceae</taxon>
        <taxon>Gordonia</taxon>
    </lineage>
</organism>
<keyword evidence="2 5" id="KW-0813">Transport</keyword>
<dbReference type="Gene3D" id="3.40.50.1980">
    <property type="entry name" value="Nitrogenase molybdenum iron protein domain"/>
    <property type="match status" value="2"/>
</dbReference>
<evidence type="ECO:0000256" key="6">
    <source>
        <dbReference type="SAM" id="SignalP"/>
    </source>
</evidence>
<dbReference type="GO" id="GO:0046872">
    <property type="term" value="F:metal ion binding"/>
    <property type="evidence" value="ECO:0007669"/>
    <property type="project" value="UniProtKB-KW"/>
</dbReference>
<evidence type="ECO:0000256" key="1">
    <source>
        <dbReference type="ARBA" id="ARBA00004196"/>
    </source>
</evidence>
<keyword evidence="3" id="KW-0479">Metal-binding</keyword>
<feature type="signal peptide" evidence="6">
    <location>
        <begin position="1"/>
        <end position="20"/>
    </location>
</feature>
<keyword evidence="4 6" id="KW-0732">Signal</keyword>
<dbReference type="SUPFAM" id="SSF53807">
    <property type="entry name" value="Helical backbone' metal receptor"/>
    <property type="match status" value="1"/>
</dbReference>
<dbReference type="InterPro" id="IPR050492">
    <property type="entry name" value="Bact_metal-bind_prot9"/>
</dbReference>
<dbReference type="InterPro" id="IPR006127">
    <property type="entry name" value="ZnuA-like"/>
</dbReference>
<evidence type="ECO:0000256" key="3">
    <source>
        <dbReference type="ARBA" id="ARBA00022723"/>
    </source>
</evidence>
<dbReference type="PROSITE" id="PS51257">
    <property type="entry name" value="PROKAR_LIPOPROTEIN"/>
    <property type="match status" value="1"/>
</dbReference>
<comment type="subcellular location">
    <subcellularLocation>
        <location evidence="1">Cell envelope</location>
    </subcellularLocation>
</comment>
<dbReference type="GO" id="GO:0030001">
    <property type="term" value="P:metal ion transport"/>
    <property type="evidence" value="ECO:0007669"/>
    <property type="project" value="InterPro"/>
</dbReference>
<dbReference type="GO" id="GO:0007155">
    <property type="term" value="P:cell adhesion"/>
    <property type="evidence" value="ECO:0007669"/>
    <property type="project" value="InterPro"/>
</dbReference>
<dbReference type="AlphaFoldDB" id="A0A848KYU8"/>
<evidence type="ECO:0000256" key="5">
    <source>
        <dbReference type="RuleBase" id="RU003512"/>
    </source>
</evidence>
<comment type="caution">
    <text evidence="7">The sequence shown here is derived from an EMBL/GenBank/DDBJ whole genome shotgun (WGS) entry which is preliminary data.</text>
</comment>
<evidence type="ECO:0000256" key="4">
    <source>
        <dbReference type="ARBA" id="ARBA00022729"/>
    </source>
</evidence>